<dbReference type="OrthoDB" id="9814400at2"/>
<feature type="domain" description="Fido" evidence="1">
    <location>
        <begin position="1"/>
        <end position="62"/>
    </location>
</feature>
<proteinExistence type="predicted"/>
<protein>
    <recommendedName>
        <fullName evidence="1">Fido domain-containing protein</fullName>
    </recommendedName>
</protein>
<sequence>MKYAFLHIMWNQLLRWLSFHNQFESIHPFFDGNGLTGRIINILYLVKRGFVKTAYTLFKLVD</sequence>
<dbReference type="InterPro" id="IPR036597">
    <property type="entry name" value="Fido-like_dom_sf"/>
</dbReference>
<dbReference type="SUPFAM" id="SSF140931">
    <property type="entry name" value="Fic-like"/>
    <property type="match status" value="1"/>
</dbReference>
<accession>A0A4U1CTA9</accession>
<reference evidence="2 3" key="1">
    <citation type="submission" date="2019-04" db="EMBL/GenBank/DDBJ databases">
        <title>Pedobacter sp. RP-3-22 sp. nov., isolated from Arctic soil.</title>
        <authorList>
            <person name="Dahal R.H."/>
            <person name="Kim D.-U."/>
        </authorList>
    </citation>
    <scope>NUCLEOTIDE SEQUENCE [LARGE SCALE GENOMIC DNA]</scope>
    <source>
        <strain evidence="2 3">RP-3-22</strain>
    </source>
</reference>
<keyword evidence="3" id="KW-1185">Reference proteome</keyword>
<evidence type="ECO:0000313" key="3">
    <source>
        <dbReference type="Proteomes" id="UP000309488"/>
    </source>
</evidence>
<dbReference type="RefSeq" id="WP_136838443.1">
    <property type="nucleotide sequence ID" value="NZ_SWBR01000001.1"/>
</dbReference>
<gene>
    <name evidence="2" type="ORF">FA048_02015</name>
</gene>
<dbReference type="AlphaFoldDB" id="A0A4U1CTA9"/>
<dbReference type="InterPro" id="IPR003812">
    <property type="entry name" value="Fido"/>
</dbReference>
<evidence type="ECO:0000313" key="2">
    <source>
        <dbReference type="EMBL" id="TKC12417.1"/>
    </source>
</evidence>
<dbReference type="Proteomes" id="UP000309488">
    <property type="component" value="Unassembled WGS sequence"/>
</dbReference>
<evidence type="ECO:0000259" key="1">
    <source>
        <dbReference type="PROSITE" id="PS51459"/>
    </source>
</evidence>
<organism evidence="2 3">
    <name type="scientific">Pedobacter polaris</name>
    <dbReference type="NCBI Taxonomy" id="2571273"/>
    <lineage>
        <taxon>Bacteria</taxon>
        <taxon>Pseudomonadati</taxon>
        <taxon>Bacteroidota</taxon>
        <taxon>Sphingobacteriia</taxon>
        <taxon>Sphingobacteriales</taxon>
        <taxon>Sphingobacteriaceae</taxon>
        <taxon>Pedobacter</taxon>
    </lineage>
</organism>
<comment type="caution">
    <text evidence="2">The sequence shown here is derived from an EMBL/GenBank/DDBJ whole genome shotgun (WGS) entry which is preliminary data.</text>
</comment>
<dbReference type="Gene3D" id="1.10.3290.10">
    <property type="entry name" value="Fido-like domain"/>
    <property type="match status" value="1"/>
</dbReference>
<dbReference type="EMBL" id="SWBR01000001">
    <property type="protein sequence ID" value="TKC12417.1"/>
    <property type="molecule type" value="Genomic_DNA"/>
</dbReference>
<dbReference type="Pfam" id="PF02661">
    <property type="entry name" value="Fic"/>
    <property type="match status" value="1"/>
</dbReference>
<name>A0A4U1CTA9_9SPHI</name>
<dbReference type="PROSITE" id="PS51459">
    <property type="entry name" value="FIDO"/>
    <property type="match status" value="1"/>
</dbReference>